<feature type="region of interest" description="Disordered" evidence="1">
    <location>
        <begin position="1"/>
        <end position="38"/>
    </location>
</feature>
<dbReference type="EMBL" id="CP163433">
    <property type="protein sequence ID" value="XDQ21415.1"/>
    <property type="molecule type" value="Genomic_DNA"/>
</dbReference>
<feature type="domain" description="PDZ" evidence="3">
    <location>
        <begin position="88"/>
        <end position="159"/>
    </location>
</feature>
<evidence type="ECO:0000313" key="4">
    <source>
        <dbReference type="EMBL" id="XDQ21415.1"/>
    </source>
</evidence>
<sequence length="173" mass="17048">MEQPVLRPRPMPGARAGTRPGPGPVPPAAEAPPPARPRGRRAAAALLGAAAGLVLLLAGAGLGMLGAVLTGPAWPPGLAPASAPALSARLGVEVTDDDRPGALVVGVQAPGPGFTAGLREGDRLLAFGAARIDTAADLARALARTPPGTEIRLTVRHASGGYGQLTAVPGVLT</sequence>
<feature type="compositionally biased region" description="Pro residues" evidence="1">
    <location>
        <begin position="21"/>
        <end position="36"/>
    </location>
</feature>
<keyword evidence="2" id="KW-1133">Transmembrane helix</keyword>
<dbReference type="InterPro" id="IPR036034">
    <property type="entry name" value="PDZ_sf"/>
</dbReference>
<gene>
    <name evidence="4" type="ORF">AB5J48_26210</name>
</gene>
<dbReference type="Gene3D" id="2.30.42.10">
    <property type="match status" value="1"/>
</dbReference>
<dbReference type="InterPro" id="IPR001478">
    <property type="entry name" value="PDZ"/>
</dbReference>
<reference evidence="4" key="1">
    <citation type="submission" date="2024-07" db="EMBL/GenBank/DDBJ databases">
        <authorList>
            <person name="Yu S.T."/>
        </authorList>
    </citation>
    <scope>NUCLEOTIDE SEQUENCE</scope>
    <source>
        <strain evidence="4">R17</strain>
    </source>
</reference>
<organism evidence="4">
    <name type="scientific">Streptomyces sp. R17</name>
    <dbReference type="NCBI Taxonomy" id="3238626"/>
    <lineage>
        <taxon>Bacteria</taxon>
        <taxon>Bacillati</taxon>
        <taxon>Actinomycetota</taxon>
        <taxon>Actinomycetes</taxon>
        <taxon>Kitasatosporales</taxon>
        <taxon>Streptomycetaceae</taxon>
        <taxon>Streptomyces</taxon>
    </lineage>
</organism>
<evidence type="ECO:0000259" key="3">
    <source>
        <dbReference type="SMART" id="SM00228"/>
    </source>
</evidence>
<dbReference type="GeneID" id="303243488"/>
<proteinExistence type="predicted"/>
<dbReference type="SUPFAM" id="SSF50156">
    <property type="entry name" value="PDZ domain-like"/>
    <property type="match status" value="1"/>
</dbReference>
<name>A0AB39NSI4_9ACTN</name>
<dbReference type="AlphaFoldDB" id="A0AB39NSI4"/>
<evidence type="ECO:0000256" key="1">
    <source>
        <dbReference type="SAM" id="MobiDB-lite"/>
    </source>
</evidence>
<protein>
    <submittedName>
        <fullName evidence="4">PDZ domain-containing protein</fullName>
    </submittedName>
</protein>
<dbReference type="SMART" id="SM00228">
    <property type="entry name" value="PDZ"/>
    <property type="match status" value="1"/>
</dbReference>
<feature type="transmembrane region" description="Helical" evidence="2">
    <location>
        <begin position="44"/>
        <end position="69"/>
    </location>
</feature>
<feature type="compositionally biased region" description="Low complexity" evidence="1">
    <location>
        <begin position="1"/>
        <end position="19"/>
    </location>
</feature>
<dbReference type="RefSeq" id="WP_189404931.1">
    <property type="nucleotide sequence ID" value="NZ_CP163433.1"/>
</dbReference>
<keyword evidence="2" id="KW-0812">Transmembrane</keyword>
<keyword evidence="2" id="KW-0472">Membrane</keyword>
<dbReference type="Pfam" id="PF13180">
    <property type="entry name" value="PDZ_2"/>
    <property type="match status" value="1"/>
</dbReference>
<accession>A0AB39NSI4</accession>
<evidence type="ECO:0000256" key="2">
    <source>
        <dbReference type="SAM" id="Phobius"/>
    </source>
</evidence>